<dbReference type="InterPro" id="IPR006664">
    <property type="entry name" value="OMP_bac"/>
</dbReference>
<evidence type="ECO:0000259" key="6">
    <source>
        <dbReference type="PROSITE" id="PS51123"/>
    </source>
</evidence>
<organism evidence="7 8">
    <name type="scientific">Kineobactrum sediminis</name>
    <dbReference type="NCBI Taxonomy" id="1905677"/>
    <lineage>
        <taxon>Bacteria</taxon>
        <taxon>Pseudomonadati</taxon>
        <taxon>Pseudomonadota</taxon>
        <taxon>Gammaproteobacteria</taxon>
        <taxon>Cellvibrionales</taxon>
        <taxon>Halieaceae</taxon>
        <taxon>Kineobactrum</taxon>
    </lineage>
</organism>
<dbReference type="Proteomes" id="UP000234845">
    <property type="component" value="Unassembled WGS sequence"/>
</dbReference>
<comment type="subcellular location">
    <subcellularLocation>
        <location evidence="1">Cell outer membrane</location>
    </subcellularLocation>
</comment>
<feature type="chain" id="PRO_5014989146" description="OmpA-like domain-containing protein" evidence="5">
    <location>
        <begin position="24"/>
        <end position="340"/>
    </location>
</feature>
<feature type="signal peptide" evidence="5">
    <location>
        <begin position="1"/>
        <end position="23"/>
    </location>
</feature>
<dbReference type="AlphaFoldDB" id="A0A2N5Y511"/>
<dbReference type="PANTHER" id="PTHR30329">
    <property type="entry name" value="STATOR ELEMENT OF FLAGELLAR MOTOR COMPLEX"/>
    <property type="match status" value="1"/>
</dbReference>
<evidence type="ECO:0000256" key="2">
    <source>
        <dbReference type="ARBA" id="ARBA00023136"/>
    </source>
</evidence>
<evidence type="ECO:0000256" key="4">
    <source>
        <dbReference type="PROSITE-ProRule" id="PRU00473"/>
    </source>
</evidence>
<dbReference type="InterPro" id="IPR050330">
    <property type="entry name" value="Bact_OuterMem_StrucFunc"/>
</dbReference>
<dbReference type="InterPro" id="IPR006665">
    <property type="entry name" value="OmpA-like"/>
</dbReference>
<evidence type="ECO:0000313" key="8">
    <source>
        <dbReference type="Proteomes" id="UP000234845"/>
    </source>
</evidence>
<comment type="caution">
    <text evidence="7">The sequence shown here is derived from an EMBL/GenBank/DDBJ whole genome shotgun (WGS) entry which is preliminary data.</text>
</comment>
<gene>
    <name evidence="7" type="ORF">CWI75_03770</name>
</gene>
<evidence type="ECO:0000256" key="1">
    <source>
        <dbReference type="ARBA" id="ARBA00004442"/>
    </source>
</evidence>
<dbReference type="SUPFAM" id="SSF103088">
    <property type="entry name" value="OmpA-like"/>
    <property type="match status" value="1"/>
</dbReference>
<keyword evidence="8" id="KW-1185">Reference proteome</keyword>
<evidence type="ECO:0000313" key="7">
    <source>
        <dbReference type="EMBL" id="PLW83484.1"/>
    </source>
</evidence>
<protein>
    <recommendedName>
        <fullName evidence="6">OmpA-like domain-containing protein</fullName>
    </recommendedName>
</protein>
<dbReference type="OrthoDB" id="9792021at2"/>
<dbReference type="CDD" id="cd07185">
    <property type="entry name" value="OmpA_C-like"/>
    <property type="match status" value="1"/>
</dbReference>
<feature type="domain" description="OmpA-like" evidence="6">
    <location>
        <begin position="225"/>
        <end position="340"/>
    </location>
</feature>
<keyword evidence="2 4" id="KW-0472">Membrane</keyword>
<evidence type="ECO:0000256" key="5">
    <source>
        <dbReference type="SAM" id="SignalP"/>
    </source>
</evidence>
<keyword evidence="5" id="KW-0732">Signal</keyword>
<accession>A0A2N5Y511</accession>
<dbReference type="Pfam" id="PF00691">
    <property type="entry name" value="OmpA"/>
    <property type="match status" value="1"/>
</dbReference>
<dbReference type="InterPro" id="IPR036737">
    <property type="entry name" value="OmpA-like_sf"/>
</dbReference>
<dbReference type="EMBL" id="PKLZ01000002">
    <property type="protein sequence ID" value="PLW83484.1"/>
    <property type="molecule type" value="Genomic_DNA"/>
</dbReference>
<proteinExistence type="predicted"/>
<name>A0A2N5Y511_9GAMM</name>
<keyword evidence="3" id="KW-0998">Cell outer membrane</keyword>
<dbReference type="RefSeq" id="WP_101520166.1">
    <property type="nucleotide sequence ID" value="NZ_PKLZ01000002.1"/>
</dbReference>
<dbReference type="PANTHER" id="PTHR30329:SF21">
    <property type="entry name" value="LIPOPROTEIN YIAD-RELATED"/>
    <property type="match status" value="1"/>
</dbReference>
<sequence>MPRPGVLFLSLILFQLPMGGVFAADFSCKDADWASDHAEVPRYADACLIGSTHVGFDAFELQLGKIVRNPDGRGFTAEQTRMVEGAHTRLLYLVPPGPSMLGLVRSYQKALEDRGYKVLYLCREGECSQVSSTLLDKLGWPKERPIPAPSPREEIVMNRAFLGTNTQNLLVAENADQSIQVSIFIGRASTAVPSIRGGTLALIDVVESGELEVRMIDAEAMDNALTETGRITLENIHFETGSARLTANSDPALQEMARLLAEKAELNVYIVGHTDNVGTVENNLALSRNRAAAVVTALETRFGAVAGRAVAAGVASYAPLASNATEAGRALNRRVELVLR</sequence>
<dbReference type="GO" id="GO:0009279">
    <property type="term" value="C:cell outer membrane"/>
    <property type="evidence" value="ECO:0007669"/>
    <property type="project" value="UniProtKB-SubCell"/>
</dbReference>
<dbReference type="PRINTS" id="PR01021">
    <property type="entry name" value="OMPADOMAIN"/>
</dbReference>
<dbReference type="Gene3D" id="3.30.1330.60">
    <property type="entry name" value="OmpA-like domain"/>
    <property type="match status" value="1"/>
</dbReference>
<reference evidence="8" key="1">
    <citation type="submission" date="2017-11" db="EMBL/GenBank/DDBJ databases">
        <title>The draft genome sequence of Chromatocurvus sp. F02.</title>
        <authorList>
            <person name="Du Z.-J."/>
            <person name="Chang Y.-Q."/>
        </authorList>
    </citation>
    <scope>NUCLEOTIDE SEQUENCE [LARGE SCALE GENOMIC DNA]</scope>
    <source>
        <strain evidence="8">F02</strain>
    </source>
</reference>
<dbReference type="PROSITE" id="PS51123">
    <property type="entry name" value="OMPA_2"/>
    <property type="match status" value="1"/>
</dbReference>
<evidence type="ECO:0000256" key="3">
    <source>
        <dbReference type="ARBA" id="ARBA00023237"/>
    </source>
</evidence>